<keyword evidence="2" id="KW-1185">Reference proteome</keyword>
<proteinExistence type="predicted"/>
<accession>A0A167GT47</accession>
<reference evidence="1 2" key="1">
    <citation type="journal article" date="2016" name="Mol. Biol. Evol.">
        <title>Comparative Genomics of Early-Diverging Mushroom-Forming Fungi Provides Insights into the Origins of Lignocellulose Decay Capabilities.</title>
        <authorList>
            <person name="Nagy L.G."/>
            <person name="Riley R."/>
            <person name="Tritt A."/>
            <person name="Adam C."/>
            <person name="Daum C."/>
            <person name="Floudas D."/>
            <person name="Sun H."/>
            <person name="Yadav J.S."/>
            <person name="Pangilinan J."/>
            <person name="Larsson K.H."/>
            <person name="Matsuura K."/>
            <person name="Barry K."/>
            <person name="Labutti K."/>
            <person name="Kuo R."/>
            <person name="Ohm R.A."/>
            <person name="Bhattacharya S.S."/>
            <person name="Shirouzu T."/>
            <person name="Yoshinaga Y."/>
            <person name="Martin F.M."/>
            <person name="Grigoriev I.V."/>
            <person name="Hibbett D.S."/>
        </authorList>
    </citation>
    <scope>NUCLEOTIDE SEQUENCE [LARGE SCALE GENOMIC DNA]</scope>
    <source>
        <strain evidence="1 2">TUFC12733</strain>
    </source>
</reference>
<dbReference type="EMBL" id="KV417332">
    <property type="protein sequence ID" value="KZO90879.1"/>
    <property type="molecule type" value="Genomic_DNA"/>
</dbReference>
<organism evidence="1 2">
    <name type="scientific">Calocera viscosa (strain TUFC12733)</name>
    <dbReference type="NCBI Taxonomy" id="1330018"/>
    <lineage>
        <taxon>Eukaryota</taxon>
        <taxon>Fungi</taxon>
        <taxon>Dikarya</taxon>
        <taxon>Basidiomycota</taxon>
        <taxon>Agaricomycotina</taxon>
        <taxon>Dacrymycetes</taxon>
        <taxon>Dacrymycetales</taxon>
        <taxon>Dacrymycetaceae</taxon>
        <taxon>Calocera</taxon>
    </lineage>
</organism>
<name>A0A167GT47_CALVF</name>
<dbReference type="AlphaFoldDB" id="A0A167GT47"/>
<dbReference type="Proteomes" id="UP000076738">
    <property type="component" value="Unassembled WGS sequence"/>
</dbReference>
<evidence type="ECO:0000313" key="2">
    <source>
        <dbReference type="Proteomes" id="UP000076738"/>
    </source>
</evidence>
<evidence type="ECO:0000313" key="1">
    <source>
        <dbReference type="EMBL" id="KZO90879.1"/>
    </source>
</evidence>
<sequence length="204" mass="23442">MVVRRLRYPYPAQDREFVFEGEGHVDDQFMKEVLAYEAEIEDNSRLSSIPPEEVEKVRQFVFAIRLRCIQEEEAPPPPVEPALQPANNVVDALTALTATVTALSEQVTAMDNRLNQRIAANHQQLLCKMERSEAQREDGEPFPRDWVHITTFEALSTADHARLRQWEAYYFPDDRPLRGNLRVRKLAIGGQINLDHRLLATVPP</sequence>
<protein>
    <submittedName>
        <fullName evidence="1">Uncharacterized protein</fullName>
    </submittedName>
</protein>
<gene>
    <name evidence="1" type="ORF">CALVIDRAFT_372480</name>
</gene>